<proteinExistence type="predicted"/>
<dbReference type="PATRIC" id="fig|265546.4.peg.2945"/>
<keyword evidence="3" id="KW-1185">Reference proteome</keyword>
<sequence length="156" mass="18045">MNQELKDLLRSVLKEELQPIRKQLERVEQTQQELQRGQKVLEAGVAQVQQDVAELRVDQQALQQDVAQLQAGQQKLEHEMSGMKQSLGNMERTGEKILEELRISKNNQALLLNDLTGIKKSMDVTVAYLQRRSDVMFDKMIEHEKEILNLKTRLPN</sequence>
<dbReference type="AlphaFoldDB" id="A0A0D0HQ00"/>
<protein>
    <submittedName>
        <fullName evidence="2">Uncharacterized protein</fullName>
    </submittedName>
</protein>
<dbReference type="Gene3D" id="1.20.5.190">
    <property type="match status" value="1"/>
</dbReference>
<accession>A0A0D0HQ00</accession>
<evidence type="ECO:0000313" key="2">
    <source>
        <dbReference type="EMBL" id="KIP19898.1"/>
    </source>
</evidence>
<gene>
    <name evidence="2" type="ORF">JV16_02957</name>
</gene>
<dbReference type="Proteomes" id="UP000032047">
    <property type="component" value="Unassembled WGS sequence"/>
</dbReference>
<evidence type="ECO:0000256" key="1">
    <source>
        <dbReference type="SAM" id="Coils"/>
    </source>
</evidence>
<name>A0A0D0HQ00_9BACL</name>
<feature type="coiled-coil region" evidence="1">
    <location>
        <begin position="20"/>
        <end position="79"/>
    </location>
</feature>
<organism evidence="2 3">
    <name type="scientific">Anoxybacillus ayderensis</name>
    <dbReference type="NCBI Taxonomy" id="265546"/>
    <lineage>
        <taxon>Bacteria</taxon>
        <taxon>Bacillati</taxon>
        <taxon>Bacillota</taxon>
        <taxon>Bacilli</taxon>
        <taxon>Bacillales</taxon>
        <taxon>Anoxybacillaceae</taxon>
        <taxon>Anoxybacillus</taxon>
    </lineage>
</organism>
<keyword evidence="1" id="KW-0175">Coiled coil</keyword>
<dbReference type="EMBL" id="JXTG01000040">
    <property type="protein sequence ID" value="KIP19898.1"/>
    <property type="molecule type" value="Genomic_DNA"/>
</dbReference>
<comment type="caution">
    <text evidence="2">The sequence shown here is derived from an EMBL/GenBank/DDBJ whole genome shotgun (WGS) entry which is preliminary data.</text>
</comment>
<dbReference type="RefSeq" id="WP_042536448.1">
    <property type="nucleotide sequence ID" value="NZ_JXTG01000040.1"/>
</dbReference>
<evidence type="ECO:0000313" key="3">
    <source>
        <dbReference type="Proteomes" id="UP000032047"/>
    </source>
</evidence>
<reference evidence="2 3" key="1">
    <citation type="submission" date="2015-01" db="EMBL/GenBank/DDBJ databases">
        <title>Genome sequence of Anoxybacillus ayderensis strain AB04.</title>
        <authorList>
            <person name="Belduz A.O."/>
            <person name="Canakci S."/>
            <person name="Chan K.-G."/>
            <person name="Kahar U.M."/>
            <person name="Yaakob A.S."/>
            <person name="Chan C.S."/>
            <person name="Goh K.M."/>
        </authorList>
    </citation>
    <scope>NUCLEOTIDE SEQUENCE [LARGE SCALE GENOMIC DNA]</scope>
    <source>
        <strain evidence="2 3">AB04</strain>
    </source>
</reference>